<proteinExistence type="predicted"/>
<dbReference type="OrthoDB" id="438080at2759"/>
<feature type="region of interest" description="Disordered" evidence="1">
    <location>
        <begin position="1"/>
        <end position="113"/>
    </location>
</feature>
<evidence type="ECO:0000313" key="3">
    <source>
        <dbReference type="Proteomes" id="UP000185904"/>
    </source>
</evidence>
<evidence type="ECO:0000256" key="1">
    <source>
        <dbReference type="SAM" id="MobiDB-lite"/>
    </source>
</evidence>
<feature type="compositionally biased region" description="Basic residues" evidence="1">
    <location>
        <begin position="75"/>
        <end position="84"/>
    </location>
</feature>
<feature type="compositionally biased region" description="Basic and acidic residues" evidence="1">
    <location>
        <begin position="1"/>
        <end position="11"/>
    </location>
</feature>
<comment type="caution">
    <text evidence="2">The sequence shown here is derived from an EMBL/GenBank/DDBJ whole genome shotgun (WGS) entry which is preliminary data.</text>
</comment>
<sequence length="113" mass="12796">MDNIYKDRNQEDQDQQEDQQEESFAEDNLPENDIATLKSTHMEESQQSLDVPVERSGAVDSESTDPVLEKPIKSSSKKRAKARKGREGLQALLNKSMQSKSTPSLNLMDLMKK</sequence>
<dbReference type="Proteomes" id="UP000185904">
    <property type="component" value="Unassembled WGS sequence"/>
</dbReference>
<keyword evidence="3" id="KW-1185">Reference proteome</keyword>
<dbReference type="EMBL" id="LVCJ01000036">
    <property type="protein sequence ID" value="OAL34741.1"/>
    <property type="molecule type" value="Genomic_DNA"/>
</dbReference>
<evidence type="ECO:0000313" key="2">
    <source>
        <dbReference type="EMBL" id="OAL34741.1"/>
    </source>
</evidence>
<dbReference type="GeneID" id="34589351"/>
<protein>
    <submittedName>
        <fullName evidence="2">Uncharacterized protein</fullName>
    </submittedName>
</protein>
<reference evidence="2 3" key="1">
    <citation type="submission" date="2016-03" db="EMBL/GenBank/DDBJ databases">
        <title>The draft genome sequence of Fonsecaea nubica causative agent of cutaneous subcutaneous infection in human host.</title>
        <authorList>
            <person name="Costa F."/>
            <person name="Sybren D.H."/>
            <person name="Raittz R.T."/>
            <person name="Weiss V.A."/>
            <person name="Leao A.C."/>
            <person name="Gomes R."/>
            <person name="De Souza E.M."/>
            <person name="Pedrosa F.O."/>
            <person name="Steffens M.B."/>
            <person name="Bombassaro A."/>
            <person name="Tadra-Sfeir M.Z."/>
            <person name="Moreno L.F."/>
            <person name="Najafzadeh M.J."/>
            <person name="Felipe M.S."/>
            <person name="Teixeira M."/>
            <person name="Sun J."/>
            <person name="Xi L."/>
            <person name="Castro M.A."/>
            <person name="Vicente V.A."/>
        </authorList>
    </citation>
    <scope>NUCLEOTIDE SEQUENCE [LARGE SCALE GENOMIC DNA]</scope>
    <source>
        <strain evidence="2 3">CBS 269.64</strain>
    </source>
</reference>
<feature type="compositionally biased region" description="Acidic residues" evidence="1">
    <location>
        <begin position="12"/>
        <end position="30"/>
    </location>
</feature>
<dbReference type="RefSeq" id="XP_022499753.1">
    <property type="nucleotide sequence ID" value="XM_022644227.1"/>
</dbReference>
<accession>A0A178D0K4</accession>
<gene>
    <name evidence="2" type="ORF">AYO20_05936</name>
</gene>
<dbReference type="AlphaFoldDB" id="A0A178D0K4"/>
<feature type="compositionally biased region" description="Polar residues" evidence="1">
    <location>
        <begin position="93"/>
        <end position="105"/>
    </location>
</feature>
<name>A0A178D0K4_9EURO</name>
<organism evidence="2 3">
    <name type="scientific">Fonsecaea nubica</name>
    <dbReference type="NCBI Taxonomy" id="856822"/>
    <lineage>
        <taxon>Eukaryota</taxon>
        <taxon>Fungi</taxon>
        <taxon>Dikarya</taxon>
        <taxon>Ascomycota</taxon>
        <taxon>Pezizomycotina</taxon>
        <taxon>Eurotiomycetes</taxon>
        <taxon>Chaetothyriomycetidae</taxon>
        <taxon>Chaetothyriales</taxon>
        <taxon>Herpotrichiellaceae</taxon>
        <taxon>Fonsecaea</taxon>
    </lineage>
</organism>